<dbReference type="EMBL" id="JBHUFZ010000011">
    <property type="protein sequence ID" value="MFD1889681.1"/>
    <property type="molecule type" value="Genomic_DNA"/>
</dbReference>
<accession>A0ABW4RTZ3</accession>
<name>A0ABW4RTZ3_9ACTN</name>
<dbReference type="SUPFAM" id="SSF55961">
    <property type="entry name" value="Bet v1-like"/>
    <property type="match status" value="1"/>
</dbReference>
<keyword evidence="2" id="KW-1185">Reference proteome</keyword>
<dbReference type="RefSeq" id="WP_343872759.1">
    <property type="nucleotide sequence ID" value="NZ_BAAAIX010000009.1"/>
</dbReference>
<organism evidence="1 2">
    <name type="scientific">Luteococcus peritonei</name>
    <dbReference type="NCBI Taxonomy" id="88874"/>
    <lineage>
        <taxon>Bacteria</taxon>
        <taxon>Bacillati</taxon>
        <taxon>Actinomycetota</taxon>
        <taxon>Actinomycetes</taxon>
        <taxon>Propionibacteriales</taxon>
        <taxon>Propionibacteriaceae</taxon>
        <taxon>Luteococcus</taxon>
    </lineage>
</organism>
<reference evidence="2" key="1">
    <citation type="journal article" date="2019" name="Int. J. Syst. Evol. Microbiol.">
        <title>The Global Catalogue of Microorganisms (GCM) 10K type strain sequencing project: providing services to taxonomists for standard genome sequencing and annotation.</title>
        <authorList>
            <consortium name="The Broad Institute Genomics Platform"/>
            <consortium name="The Broad Institute Genome Sequencing Center for Infectious Disease"/>
            <person name="Wu L."/>
            <person name="Ma J."/>
        </authorList>
    </citation>
    <scope>NUCLEOTIDE SEQUENCE [LARGE SCALE GENOMIC DNA]</scope>
    <source>
        <strain evidence="2">CAIM 431</strain>
    </source>
</reference>
<protein>
    <submittedName>
        <fullName evidence="1">SRPBCC family protein</fullName>
    </submittedName>
</protein>
<proteinExistence type="predicted"/>
<sequence>MGSYTVSRSTVIGAPADRVHALIEDLRAWRSWSPWEGLDAELERTYSGSERGEGARYAWQGNKKAGQGSMHVISSTPAEVVVDVSFVKPFRSSSTSTFTLTEAGGRTTVGWQMTGQQNALMSVLGKVWSMDRLMGPDFEKGLAQLKALAERG</sequence>
<comment type="caution">
    <text evidence="1">The sequence shown here is derived from an EMBL/GenBank/DDBJ whole genome shotgun (WGS) entry which is preliminary data.</text>
</comment>
<dbReference type="Gene3D" id="3.30.530.20">
    <property type="match status" value="1"/>
</dbReference>
<evidence type="ECO:0000313" key="2">
    <source>
        <dbReference type="Proteomes" id="UP001597326"/>
    </source>
</evidence>
<dbReference type="InterPro" id="IPR019587">
    <property type="entry name" value="Polyketide_cyclase/dehydratase"/>
</dbReference>
<evidence type="ECO:0000313" key="1">
    <source>
        <dbReference type="EMBL" id="MFD1889681.1"/>
    </source>
</evidence>
<dbReference type="Proteomes" id="UP001597326">
    <property type="component" value="Unassembled WGS sequence"/>
</dbReference>
<gene>
    <name evidence="1" type="ORF">ACFSCS_05675</name>
</gene>
<dbReference type="Pfam" id="PF10604">
    <property type="entry name" value="Polyketide_cyc2"/>
    <property type="match status" value="1"/>
</dbReference>
<dbReference type="InterPro" id="IPR023393">
    <property type="entry name" value="START-like_dom_sf"/>
</dbReference>
<dbReference type="CDD" id="cd07818">
    <property type="entry name" value="SRPBCC_1"/>
    <property type="match status" value="1"/>
</dbReference>